<reference evidence="2 3" key="1">
    <citation type="journal article" date="2016" name="Nat. Commun.">
        <title>Thousands of microbial genomes shed light on interconnected biogeochemical processes in an aquifer system.</title>
        <authorList>
            <person name="Anantharaman K."/>
            <person name="Brown C.T."/>
            <person name="Hug L.A."/>
            <person name="Sharon I."/>
            <person name="Castelle C.J."/>
            <person name="Probst A.J."/>
            <person name="Thomas B.C."/>
            <person name="Singh A."/>
            <person name="Wilkins M.J."/>
            <person name="Karaoz U."/>
            <person name="Brodie E.L."/>
            <person name="Williams K.H."/>
            <person name="Hubbard S.S."/>
            <person name="Banfield J.F."/>
        </authorList>
    </citation>
    <scope>NUCLEOTIDE SEQUENCE [LARGE SCALE GENOMIC DNA]</scope>
</reference>
<feature type="transmembrane region" description="Helical" evidence="1">
    <location>
        <begin position="97"/>
        <end position="115"/>
    </location>
</feature>
<keyword evidence="1" id="KW-0472">Membrane</keyword>
<gene>
    <name evidence="2" type="ORF">A2961_04340</name>
</gene>
<name>A0A1F8BMF3_9BACT</name>
<comment type="caution">
    <text evidence="2">The sequence shown here is derived from an EMBL/GenBank/DDBJ whole genome shotgun (WGS) entry which is preliminary data.</text>
</comment>
<feature type="transmembrane region" description="Helical" evidence="1">
    <location>
        <begin position="20"/>
        <end position="44"/>
    </location>
</feature>
<keyword evidence="1" id="KW-0812">Transmembrane</keyword>
<evidence type="ECO:0000313" key="2">
    <source>
        <dbReference type="EMBL" id="OGM64458.1"/>
    </source>
</evidence>
<dbReference type="EMBL" id="MGHF01000006">
    <property type="protein sequence ID" value="OGM64458.1"/>
    <property type="molecule type" value="Genomic_DNA"/>
</dbReference>
<keyword evidence="1" id="KW-1133">Transmembrane helix</keyword>
<protein>
    <submittedName>
        <fullName evidence="2">Uncharacterized protein</fullName>
    </submittedName>
</protein>
<dbReference type="STRING" id="1802519.A2961_04340"/>
<dbReference type="AlphaFoldDB" id="A0A1F8BMF3"/>
<organism evidence="2 3">
    <name type="scientific">Candidatus Woesebacteria bacterium RIFCSPLOWO2_01_FULL_39_21</name>
    <dbReference type="NCBI Taxonomy" id="1802519"/>
    <lineage>
        <taxon>Bacteria</taxon>
        <taxon>Candidatus Woeseibacteriota</taxon>
    </lineage>
</organism>
<evidence type="ECO:0000256" key="1">
    <source>
        <dbReference type="SAM" id="Phobius"/>
    </source>
</evidence>
<evidence type="ECO:0000313" key="3">
    <source>
        <dbReference type="Proteomes" id="UP000177082"/>
    </source>
</evidence>
<proteinExistence type="predicted"/>
<accession>A0A1F8BMF3</accession>
<feature type="transmembrane region" description="Helical" evidence="1">
    <location>
        <begin position="64"/>
        <end position="85"/>
    </location>
</feature>
<dbReference type="Proteomes" id="UP000177082">
    <property type="component" value="Unassembled WGS sequence"/>
</dbReference>
<sequence length="120" mass="13635">MPEYREEMPKGNQTWRQLGLRLSFTELIAIRILLTCQTLVYLGQRQLYVVATLIFNPGRVIHRTQLGFIITPVLQVTLPILFVLLSRKPRQFVQVQAVGRITAGLLVAVITAYLAPSVIY</sequence>